<dbReference type="SUPFAM" id="SSF49899">
    <property type="entry name" value="Concanavalin A-like lectins/glucanases"/>
    <property type="match status" value="1"/>
</dbReference>
<protein>
    <submittedName>
        <fullName evidence="1">Uncharacterized protein</fullName>
    </submittedName>
</protein>
<name>A0A0F9N294_9ZZZZ</name>
<comment type="caution">
    <text evidence="1">The sequence shown here is derived from an EMBL/GenBank/DDBJ whole genome shotgun (WGS) entry which is preliminary data.</text>
</comment>
<dbReference type="InterPro" id="IPR013320">
    <property type="entry name" value="ConA-like_dom_sf"/>
</dbReference>
<gene>
    <name evidence="1" type="ORF">LCGC14_1019980</name>
</gene>
<proteinExistence type="predicted"/>
<evidence type="ECO:0000313" key="1">
    <source>
        <dbReference type="EMBL" id="KKN12089.1"/>
    </source>
</evidence>
<organism evidence="1">
    <name type="scientific">marine sediment metagenome</name>
    <dbReference type="NCBI Taxonomy" id="412755"/>
    <lineage>
        <taxon>unclassified sequences</taxon>
        <taxon>metagenomes</taxon>
        <taxon>ecological metagenomes</taxon>
    </lineage>
</organism>
<accession>A0A0F9N294</accession>
<reference evidence="1" key="1">
    <citation type="journal article" date="2015" name="Nature">
        <title>Complex archaea that bridge the gap between prokaryotes and eukaryotes.</title>
        <authorList>
            <person name="Spang A."/>
            <person name="Saw J.H."/>
            <person name="Jorgensen S.L."/>
            <person name="Zaremba-Niedzwiedzka K."/>
            <person name="Martijn J."/>
            <person name="Lind A.E."/>
            <person name="van Eijk R."/>
            <person name="Schleper C."/>
            <person name="Guy L."/>
            <person name="Ettema T.J."/>
        </authorList>
    </citation>
    <scope>NUCLEOTIDE SEQUENCE</scope>
</reference>
<sequence>MLKMKKITTVTPWRLVYEHRFPDRHLFNHRASPGSLSISHPPPIISHNLEGELFTLNHVKFSRQKWLNYKLVDTTSNIIKMKITIIFRGHWPEDLTAFDNAILAGEIAPINTFFSKDGNLKLQWCIAPQPSVHPIFQLDFDGFKLTSPSNLFLLPEMWYRIDWEWNISGRSSLFLNGTLVNYDNNVHSGKDQEISQIWLGCGQDGNPNPNNCFDGDVGFISFMIVRREDQENLVTSLIPIDDEDTKYLVKCYELYRKYANKISELYEKFWHDFLIKNSQKWAFGDNENKPINNKIRELYDMSKKCTKSLLEYFDREDVPENNFLDLFEKILKILYNSDPELFNQIWNEVKDINDRKVIPEDCLELAKKIGEKHEKEFERLLKLFRKSHEIIQNFVEKEV</sequence>
<dbReference type="EMBL" id="LAZR01004068">
    <property type="protein sequence ID" value="KKN12089.1"/>
    <property type="molecule type" value="Genomic_DNA"/>
</dbReference>
<dbReference type="AlphaFoldDB" id="A0A0F9N294"/>